<reference evidence="2 3" key="1">
    <citation type="journal article" date="2019" name="Mol. Biol. Evol.">
        <title>Blast fungal genomes show frequent chromosomal changes, gene gains and losses, and effector gene turnover.</title>
        <authorList>
            <person name="Gomez Luciano L.B."/>
            <person name="Jason Tsai I."/>
            <person name="Chuma I."/>
            <person name="Tosa Y."/>
            <person name="Chen Y.H."/>
            <person name="Li J.Y."/>
            <person name="Li M.Y."/>
            <person name="Jade Lu M.Y."/>
            <person name="Nakayashiki H."/>
            <person name="Li W.H."/>
        </authorList>
    </citation>
    <scope>NUCLEOTIDE SEQUENCE [LARGE SCALE GENOMIC DNA]</scope>
    <source>
        <strain evidence="2 3">NI907</strain>
    </source>
</reference>
<evidence type="ECO:0000256" key="1">
    <source>
        <dbReference type="SAM" id="MobiDB-lite"/>
    </source>
</evidence>
<feature type="compositionally biased region" description="Polar residues" evidence="1">
    <location>
        <begin position="290"/>
        <end position="317"/>
    </location>
</feature>
<proteinExistence type="predicted"/>
<feature type="region of interest" description="Disordered" evidence="1">
    <location>
        <begin position="1"/>
        <end position="29"/>
    </location>
</feature>
<dbReference type="PANTHER" id="PTHR39609:SF1">
    <property type="entry name" value="RFEG"/>
    <property type="match status" value="1"/>
</dbReference>
<gene>
    <name evidence="3" type="ORF">PgNI_10444</name>
</gene>
<dbReference type="GeneID" id="41965323"/>
<evidence type="ECO:0008006" key="4">
    <source>
        <dbReference type="Google" id="ProtNLM"/>
    </source>
</evidence>
<dbReference type="PANTHER" id="PTHR39609">
    <property type="entry name" value="RFEG-RELATED"/>
    <property type="match status" value="1"/>
</dbReference>
<protein>
    <recommendedName>
        <fullName evidence="4">Transcription factor RfeG</fullName>
    </recommendedName>
</protein>
<dbReference type="RefSeq" id="XP_030979879.1">
    <property type="nucleotide sequence ID" value="XM_031130415.1"/>
</dbReference>
<dbReference type="AlphaFoldDB" id="A0A6P8AYE2"/>
<keyword evidence="2" id="KW-1185">Reference proteome</keyword>
<reference evidence="3" key="3">
    <citation type="submission" date="2025-08" db="UniProtKB">
        <authorList>
            <consortium name="RefSeq"/>
        </authorList>
    </citation>
    <scope>IDENTIFICATION</scope>
    <source>
        <strain evidence="3">NI907</strain>
    </source>
</reference>
<feature type="region of interest" description="Disordered" evidence="1">
    <location>
        <begin position="139"/>
        <end position="381"/>
    </location>
</feature>
<accession>A0A6P8AYE2</accession>
<feature type="compositionally biased region" description="Basic and acidic residues" evidence="1">
    <location>
        <begin position="351"/>
        <end position="374"/>
    </location>
</feature>
<dbReference type="Proteomes" id="UP000515153">
    <property type="component" value="Chromosome VII"/>
</dbReference>
<feature type="compositionally biased region" description="Low complexity" evidence="1">
    <location>
        <begin position="244"/>
        <end position="257"/>
    </location>
</feature>
<reference evidence="3" key="2">
    <citation type="submission" date="2019-10" db="EMBL/GenBank/DDBJ databases">
        <authorList>
            <consortium name="NCBI Genome Project"/>
        </authorList>
    </citation>
    <scope>NUCLEOTIDE SEQUENCE</scope>
    <source>
        <strain evidence="3">NI907</strain>
    </source>
</reference>
<name>A0A6P8AYE2_PYRGI</name>
<evidence type="ECO:0000313" key="2">
    <source>
        <dbReference type="Proteomes" id="UP000515153"/>
    </source>
</evidence>
<feature type="compositionally biased region" description="Pro residues" evidence="1">
    <location>
        <begin position="163"/>
        <end position="173"/>
    </location>
</feature>
<feature type="compositionally biased region" description="Polar residues" evidence="1">
    <location>
        <begin position="232"/>
        <end position="243"/>
    </location>
</feature>
<evidence type="ECO:0000313" key="3">
    <source>
        <dbReference type="RefSeq" id="XP_030979879.1"/>
    </source>
</evidence>
<organism evidence="2 3">
    <name type="scientific">Pyricularia grisea</name>
    <name type="common">Crabgrass-specific blast fungus</name>
    <name type="synonym">Magnaporthe grisea</name>
    <dbReference type="NCBI Taxonomy" id="148305"/>
    <lineage>
        <taxon>Eukaryota</taxon>
        <taxon>Fungi</taxon>
        <taxon>Dikarya</taxon>
        <taxon>Ascomycota</taxon>
        <taxon>Pezizomycotina</taxon>
        <taxon>Sordariomycetes</taxon>
        <taxon>Sordariomycetidae</taxon>
        <taxon>Magnaporthales</taxon>
        <taxon>Pyriculariaceae</taxon>
        <taxon>Pyricularia</taxon>
    </lineage>
</organism>
<sequence>MAHNNRQRSSVAASVPPQAPPPSTRNNEYFLPRDGIDREVITADICRYLGNDALVRPGHLERDGRVVQGYYITAYRNLTSAMIESLKEDSQKWVEEKRRAQGAQGAQMRYMDSSLRNPNAVSQHMTGVARDYPDSQAAYSESYGAGGQGGFGQYPSRDQGYAAPPPGSFPPREPVYADRQDPYGAQPRATSQQYVSAGYGQQADGPYHATGMNRQYAAPPAPQQAYGDPMQITPSYPPTSQGGAYSPQAQAPYYAGSAPPPGAPRYDPQGVPATSAQPIDVFYGRGAYPATTSSANTTSDFVASPAGSTGHSASGLEQQYEPDPTRSRASTTPSASSARTQMSNSGSAPPSRREQHPRDHARDHTRDRERDRHYSTTNGRR</sequence>
<feature type="compositionally biased region" description="Low complexity" evidence="1">
    <location>
        <begin position="327"/>
        <end position="340"/>
    </location>
</feature>
<feature type="compositionally biased region" description="Low complexity" evidence="1">
    <location>
        <begin position="215"/>
        <end position="226"/>
    </location>
</feature>
<dbReference type="KEGG" id="pgri:PgNI_10444"/>